<dbReference type="InterPro" id="IPR050490">
    <property type="entry name" value="Bact_solute-bd_prot1"/>
</dbReference>
<dbReference type="PANTHER" id="PTHR43649">
    <property type="entry name" value="ARABINOSE-BINDING PROTEIN-RELATED"/>
    <property type="match status" value="1"/>
</dbReference>
<keyword evidence="4 6" id="KW-0732">Signal</keyword>
<dbReference type="RefSeq" id="WP_117777336.1">
    <property type="nucleotide sequence ID" value="NZ_BAABXR010000001.1"/>
</dbReference>
<feature type="signal peptide" evidence="6">
    <location>
        <begin position="1"/>
        <end position="23"/>
    </location>
</feature>
<organism evidence="7 8">
    <name type="scientific">Enterocloster asparagiformis</name>
    <dbReference type="NCBI Taxonomy" id="333367"/>
    <lineage>
        <taxon>Bacteria</taxon>
        <taxon>Bacillati</taxon>
        <taxon>Bacillota</taxon>
        <taxon>Clostridia</taxon>
        <taxon>Lachnospirales</taxon>
        <taxon>Lachnospiraceae</taxon>
        <taxon>Enterocloster</taxon>
    </lineage>
</organism>
<proteinExistence type="inferred from homology"/>
<gene>
    <name evidence="7" type="ORF">DWV29_09475</name>
</gene>
<feature type="compositionally biased region" description="Low complexity" evidence="5">
    <location>
        <begin position="30"/>
        <end position="59"/>
    </location>
</feature>
<dbReference type="PROSITE" id="PS51257">
    <property type="entry name" value="PROKAR_LIPOPROTEIN"/>
    <property type="match status" value="1"/>
</dbReference>
<evidence type="ECO:0000256" key="4">
    <source>
        <dbReference type="ARBA" id="ARBA00022729"/>
    </source>
</evidence>
<reference evidence="7 8" key="1">
    <citation type="submission" date="2018-08" db="EMBL/GenBank/DDBJ databases">
        <title>A genome reference for cultivated species of the human gut microbiota.</title>
        <authorList>
            <person name="Zou Y."/>
            <person name="Xue W."/>
            <person name="Luo G."/>
        </authorList>
    </citation>
    <scope>NUCLEOTIDE SEQUENCE [LARGE SCALE GENOMIC DNA]</scope>
    <source>
        <strain evidence="7 8">AF04-15</strain>
    </source>
</reference>
<evidence type="ECO:0000256" key="3">
    <source>
        <dbReference type="ARBA" id="ARBA00022448"/>
    </source>
</evidence>
<feature type="chain" id="PRO_5038443774" evidence="6">
    <location>
        <begin position="24"/>
        <end position="460"/>
    </location>
</feature>
<evidence type="ECO:0000256" key="2">
    <source>
        <dbReference type="ARBA" id="ARBA00008520"/>
    </source>
</evidence>
<accession>A0A413FGM2</accession>
<sequence>MKKRTLRAAAMMMTAAMCAGMLAGCGGGKAETAAPTPAPAAGGETTQAAAGDTAAADTGAAGGEGRIQVSFWEGLKGSHLENIEKIVNDYNNSQDKVWVTVSYQGDYNETAAQAQTALAAGNQPNLCQLEVSRIKPFFNTGKVLDLKPFAEKDGLDLGSFYEGLMSFSYDESGALASLPFNRSTYIMYYNKDMFKEVGLDPEAPPTTWAELKDAATKLSIDGKRWGFSIPADGMFLESLVFQCGGTSLNEDGTDIGFNNEAGIEAIDFLKGMMNDGLMKTPAGEDYTSFDSCRNDFIGGTVGIIYSSSGDINYLTESTEFELGVAMLPANTEQGVGSGGANIVMFDGFSDEENAATWDFVKYLCDPEVAGKFASLTGYLPTSPAAAESTAFKEIIAKNPAYQVPCDMLNYVKERPYHPYYTEYYYDVLNDAISQILLDPSYTGEVAVKDISNRAKLLLNQ</sequence>
<name>A0A413FGM2_9FIRM</name>
<dbReference type="SUPFAM" id="SSF53850">
    <property type="entry name" value="Periplasmic binding protein-like II"/>
    <property type="match status" value="1"/>
</dbReference>
<dbReference type="AlphaFoldDB" id="A0A413FGM2"/>
<evidence type="ECO:0000256" key="5">
    <source>
        <dbReference type="SAM" id="MobiDB-lite"/>
    </source>
</evidence>
<dbReference type="Pfam" id="PF13416">
    <property type="entry name" value="SBP_bac_8"/>
    <property type="match status" value="1"/>
</dbReference>
<evidence type="ECO:0000256" key="6">
    <source>
        <dbReference type="SAM" id="SignalP"/>
    </source>
</evidence>
<dbReference type="Proteomes" id="UP000283880">
    <property type="component" value="Unassembled WGS sequence"/>
</dbReference>
<dbReference type="OrthoDB" id="383712at2"/>
<evidence type="ECO:0000256" key="1">
    <source>
        <dbReference type="ARBA" id="ARBA00004196"/>
    </source>
</evidence>
<dbReference type="Gene3D" id="3.40.190.10">
    <property type="entry name" value="Periplasmic binding protein-like II"/>
    <property type="match status" value="2"/>
</dbReference>
<dbReference type="PANTHER" id="PTHR43649:SF31">
    <property type="entry name" value="SN-GLYCEROL-3-PHOSPHATE-BINDING PERIPLASMIC PROTEIN UGPB"/>
    <property type="match status" value="1"/>
</dbReference>
<dbReference type="CDD" id="cd14748">
    <property type="entry name" value="PBP2_UgpB"/>
    <property type="match status" value="1"/>
</dbReference>
<keyword evidence="3" id="KW-0813">Transport</keyword>
<comment type="caution">
    <text evidence="7">The sequence shown here is derived from an EMBL/GenBank/DDBJ whole genome shotgun (WGS) entry which is preliminary data.</text>
</comment>
<evidence type="ECO:0000313" key="8">
    <source>
        <dbReference type="Proteomes" id="UP000283880"/>
    </source>
</evidence>
<comment type="subcellular location">
    <subcellularLocation>
        <location evidence="1">Cell envelope</location>
    </subcellularLocation>
</comment>
<dbReference type="EMBL" id="QSBM01000006">
    <property type="protein sequence ID" value="RGX29930.1"/>
    <property type="molecule type" value="Genomic_DNA"/>
</dbReference>
<dbReference type="InterPro" id="IPR006059">
    <property type="entry name" value="SBP"/>
</dbReference>
<evidence type="ECO:0000313" key="7">
    <source>
        <dbReference type="EMBL" id="RGX29930.1"/>
    </source>
</evidence>
<feature type="region of interest" description="Disordered" evidence="5">
    <location>
        <begin position="30"/>
        <end position="60"/>
    </location>
</feature>
<dbReference type="GO" id="GO:0030313">
    <property type="term" value="C:cell envelope"/>
    <property type="evidence" value="ECO:0007669"/>
    <property type="project" value="UniProtKB-SubCell"/>
</dbReference>
<protein>
    <submittedName>
        <fullName evidence="7">ABC transporter substrate-binding protein</fullName>
    </submittedName>
</protein>
<comment type="similarity">
    <text evidence="2">Belongs to the bacterial solute-binding protein 1 family.</text>
</comment>